<proteinExistence type="predicted"/>
<feature type="domain" description="Aminotransferase class V" evidence="2">
    <location>
        <begin position="39"/>
        <end position="395"/>
    </location>
</feature>
<dbReference type="InterPro" id="IPR015421">
    <property type="entry name" value="PyrdxlP-dep_Trfase_major"/>
</dbReference>
<dbReference type="GO" id="GO:0006534">
    <property type="term" value="P:cysteine metabolic process"/>
    <property type="evidence" value="ECO:0000318"/>
    <property type="project" value="GO_Central"/>
</dbReference>
<dbReference type="Gene3D" id="3.40.640.10">
    <property type="entry name" value="Type I PLP-dependent aspartate aminotransferase-like (Major domain)"/>
    <property type="match status" value="1"/>
</dbReference>
<dbReference type="HOGENOM" id="CLU_003433_2_1_0"/>
<dbReference type="PANTHER" id="PTHR43586:SF15">
    <property type="entry name" value="BLR3095 PROTEIN"/>
    <property type="match status" value="1"/>
</dbReference>
<name>Q7UKG7_RHOBA</name>
<dbReference type="OrthoDB" id="9804366at2"/>
<dbReference type="PANTHER" id="PTHR43586">
    <property type="entry name" value="CYSTEINE DESULFURASE"/>
    <property type="match status" value="1"/>
</dbReference>
<dbReference type="STRING" id="243090.RB10653"/>
<evidence type="ECO:0000313" key="4">
    <source>
        <dbReference type="Proteomes" id="UP000001025"/>
    </source>
</evidence>
<dbReference type="EMBL" id="BX294152">
    <property type="protein sequence ID" value="CAD76897.1"/>
    <property type="molecule type" value="Genomic_DNA"/>
</dbReference>
<evidence type="ECO:0000259" key="2">
    <source>
        <dbReference type="Pfam" id="PF00266"/>
    </source>
</evidence>
<accession>Q7UKG7</accession>
<dbReference type="PATRIC" id="fig|243090.15.peg.5146"/>
<dbReference type="InterPro" id="IPR000192">
    <property type="entry name" value="Aminotrans_V_dom"/>
</dbReference>
<dbReference type="GO" id="GO:0031071">
    <property type="term" value="F:cysteine desulfurase activity"/>
    <property type="evidence" value="ECO:0000318"/>
    <property type="project" value="GO_Central"/>
</dbReference>
<sequence>MMVSKPSSRGTNTSIGSDLGDDPWSWWRDRMPVTKHWAYFDHAAVAPISQPAAEALRSFADVAASHGDVHWMDWSNAVNQLRDLTSDLIHCEKEEVTLVPNTTTGINLVAEGLDWKPGDNMVVPEGEFPSNLYPWLNQQSRGVEIRIVPRRDGRVEVADLMAQVDDRTRLISVSWVGYASGFRVDLGHLVKEAHSRGVLVFLDAIQGLGMYPLDMRSCDVDFVAADGHKWLLGPEGAGVAVIRQRHLNSLRCPTVGWKSVENAHLFSGSKFELREDASRFEGGSLNQSGMIAFAASLQMFTAVSQRFGADAIGNRVLERAQRLRSMLTQAGAKLLFGPWDETPHASAITTFEVPGESPDDFRTRALDAGVVISCRGGGIRASVHVYNDDADLQRLTDLVASSPAVSSSNPARS</sequence>
<reference evidence="3 4" key="1">
    <citation type="journal article" date="2003" name="Proc. Natl. Acad. Sci. U.S.A.">
        <title>Complete genome sequence of the marine planctomycete Pirellula sp. strain 1.</title>
        <authorList>
            <person name="Gloeckner F.O."/>
            <person name="Kube M."/>
            <person name="Bauer M."/>
            <person name="Teeling H."/>
            <person name="Lombardot T."/>
            <person name="Ludwig W."/>
            <person name="Gade D."/>
            <person name="Beck A."/>
            <person name="Borzym K."/>
            <person name="Heitmann K."/>
            <person name="Rabus R."/>
            <person name="Schlesner H."/>
            <person name="Amann R."/>
            <person name="Reinhardt R."/>
        </authorList>
    </citation>
    <scope>NUCLEOTIDE SEQUENCE [LARGE SCALE GENOMIC DNA]</scope>
    <source>
        <strain evidence="4">DSM 10527 / NCIMB 13988 / SH1</strain>
    </source>
</reference>
<dbReference type="InterPro" id="IPR015424">
    <property type="entry name" value="PyrdxlP-dep_Trfase"/>
</dbReference>
<evidence type="ECO:0000313" key="3">
    <source>
        <dbReference type="EMBL" id="CAD76897.1"/>
    </source>
</evidence>
<dbReference type="AlphaFoldDB" id="Q7UKG7"/>
<dbReference type="EnsemblBacteria" id="CAD76897">
    <property type="protein sequence ID" value="CAD76897"/>
    <property type="gene ID" value="RB10653"/>
</dbReference>
<evidence type="ECO:0000256" key="1">
    <source>
        <dbReference type="ARBA" id="ARBA00022898"/>
    </source>
</evidence>
<dbReference type="Gene3D" id="3.90.1150.10">
    <property type="entry name" value="Aspartate Aminotransferase, domain 1"/>
    <property type="match status" value="1"/>
</dbReference>
<dbReference type="SUPFAM" id="SSF53383">
    <property type="entry name" value="PLP-dependent transferases"/>
    <property type="match status" value="1"/>
</dbReference>
<organism evidence="3 4">
    <name type="scientific">Rhodopirellula baltica (strain DSM 10527 / NCIMB 13988 / SH1)</name>
    <dbReference type="NCBI Taxonomy" id="243090"/>
    <lineage>
        <taxon>Bacteria</taxon>
        <taxon>Pseudomonadati</taxon>
        <taxon>Planctomycetota</taxon>
        <taxon>Planctomycetia</taxon>
        <taxon>Pirellulales</taxon>
        <taxon>Pirellulaceae</taxon>
        <taxon>Rhodopirellula</taxon>
    </lineage>
</organism>
<dbReference type="KEGG" id="rba:RB10653"/>
<dbReference type="Proteomes" id="UP000001025">
    <property type="component" value="Chromosome"/>
</dbReference>
<dbReference type="Pfam" id="PF00266">
    <property type="entry name" value="Aminotran_5"/>
    <property type="match status" value="1"/>
</dbReference>
<keyword evidence="1" id="KW-0663">Pyridoxal phosphate</keyword>
<dbReference type="InParanoid" id="Q7UKG7"/>
<dbReference type="InterPro" id="IPR015422">
    <property type="entry name" value="PyrdxlP-dep_Trfase_small"/>
</dbReference>
<gene>
    <name evidence="3" type="primary">nifS</name>
    <name evidence="3" type="ordered locus">RB10653</name>
</gene>
<dbReference type="eggNOG" id="COG0520">
    <property type="taxonomic scope" value="Bacteria"/>
</dbReference>
<keyword evidence="4" id="KW-1185">Reference proteome</keyword>
<protein>
    <submittedName>
        <fullName evidence="3">NifS protein</fullName>
    </submittedName>
</protein>